<evidence type="ECO:0000313" key="2">
    <source>
        <dbReference type="Proteomes" id="UP001148662"/>
    </source>
</evidence>
<accession>A0ACC1RYK9</accession>
<name>A0ACC1RYK9_9APHY</name>
<dbReference type="EMBL" id="JANHOG010002044">
    <property type="protein sequence ID" value="KAJ3528064.1"/>
    <property type="molecule type" value="Genomic_DNA"/>
</dbReference>
<protein>
    <submittedName>
        <fullName evidence="1">Uncharacterized protein</fullName>
    </submittedName>
</protein>
<comment type="caution">
    <text evidence="1">The sequence shown here is derived from an EMBL/GenBank/DDBJ whole genome shotgun (WGS) entry which is preliminary data.</text>
</comment>
<proteinExistence type="predicted"/>
<gene>
    <name evidence="1" type="ORF">NM688_g8044</name>
</gene>
<reference evidence="1" key="1">
    <citation type="submission" date="2022-07" db="EMBL/GenBank/DDBJ databases">
        <title>Genome Sequence of Phlebia brevispora.</title>
        <authorList>
            <person name="Buettner E."/>
        </authorList>
    </citation>
    <scope>NUCLEOTIDE SEQUENCE</scope>
    <source>
        <strain evidence="1">MPL23</strain>
    </source>
</reference>
<keyword evidence="2" id="KW-1185">Reference proteome</keyword>
<organism evidence="1 2">
    <name type="scientific">Phlebia brevispora</name>
    <dbReference type="NCBI Taxonomy" id="194682"/>
    <lineage>
        <taxon>Eukaryota</taxon>
        <taxon>Fungi</taxon>
        <taxon>Dikarya</taxon>
        <taxon>Basidiomycota</taxon>
        <taxon>Agaricomycotina</taxon>
        <taxon>Agaricomycetes</taxon>
        <taxon>Polyporales</taxon>
        <taxon>Meruliaceae</taxon>
        <taxon>Phlebia</taxon>
    </lineage>
</organism>
<sequence length="717" mass="79719">MNARIKELESALAAARVSASTDATEESDGREPDCKYSIRRRAYGDGRGTLAMDEEGLSSYHGEMAHSEYLSDLIPGDGLSTIYQPPDIQDMGLPREMIQLFNAFPFGMRERVYNKLLFLPFIPSKERALQLTNYHYERFAWMCNGVAKEDFQKEILPRVYGASDVPTVDHIHPHRLSVFFGVMAIGASLSFEPNACPQAGKYYILACSALSLAPLISEAMVPTIQALFLINAFLHSNNRASAEESWLLTGLSGRLILRTGLHRDGAQFKLDKDEIQRRRLLFWEIYLWDAWFSFVTGRAPSIHLPDTDTRFAEDFCDSGVSGFQAYKHRFTAACLWPAVRLSCAKEVSYQAIMNLDKKIRTFPIPVDLQSPMPWPRESELNLLFIHRNYLAVALRAEPRNPVAHKFGGSVLAVFRSVLRLCSGLKDVYQLHPAVTSRVWFFWSGIFSACIALAAIVIVSPMCDLAETALKELRAASELFERGSAQCRHPKSLYLLNNLLRQAESNYETYMKDPANFPEVESRVPSTPDELMILGGVVHGVIPHPTVPEPASPIIQQSPVSDIRTQPDVRMHDRSFPEQQPTYSAGISYGGAPVPASTNPAYIDAIFGANDFTFQSSSSALPSYDDIMDVNDVGAALGPYQSYSSFLQTVNAPLTHVAPSRSPSHPLHAFGQYQQAVPNPNMMPGEGGSHDDMWRSFIGGLTNGQVNTGVSFVGDYFF</sequence>
<dbReference type="Proteomes" id="UP001148662">
    <property type="component" value="Unassembled WGS sequence"/>
</dbReference>
<evidence type="ECO:0000313" key="1">
    <source>
        <dbReference type="EMBL" id="KAJ3528064.1"/>
    </source>
</evidence>